<evidence type="ECO:0000256" key="4">
    <source>
        <dbReference type="ARBA" id="ARBA00023136"/>
    </source>
</evidence>
<evidence type="ECO:0000313" key="6">
    <source>
        <dbReference type="EMBL" id="MBH8554475.1"/>
    </source>
</evidence>
<dbReference type="Proteomes" id="UP000599391">
    <property type="component" value="Unassembled WGS sequence"/>
</dbReference>
<name>A0A8J7HL69_9CYAN</name>
<keyword evidence="7" id="KW-1185">Reference proteome</keyword>
<evidence type="ECO:0000256" key="1">
    <source>
        <dbReference type="ARBA" id="ARBA00004141"/>
    </source>
</evidence>
<dbReference type="InterPro" id="IPR019109">
    <property type="entry name" value="MamF_MmsF"/>
</dbReference>
<keyword evidence="4 5" id="KW-0472">Membrane</keyword>
<feature type="transmembrane region" description="Helical" evidence="5">
    <location>
        <begin position="74"/>
        <end position="97"/>
    </location>
</feature>
<protein>
    <submittedName>
        <fullName evidence="6">DUF4870 domain-containing protein</fullName>
    </submittedName>
</protein>
<proteinExistence type="predicted"/>
<feature type="transmembrane region" description="Helical" evidence="5">
    <location>
        <begin position="37"/>
        <end position="53"/>
    </location>
</feature>
<comment type="caution">
    <text evidence="6">The sequence shown here is derived from an EMBL/GenBank/DDBJ whole genome shotgun (WGS) entry which is preliminary data.</text>
</comment>
<comment type="subcellular location">
    <subcellularLocation>
        <location evidence="1">Membrane</location>
        <topology evidence="1">Multi-pass membrane protein</topology>
    </subcellularLocation>
</comment>
<dbReference type="Pfam" id="PF09685">
    <property type="entry name" value="MamF_MmsF"/>
    <property type="match status" value="1"/>
</dbReference>
<organism evidence="6 7">
    <name type="scientific">Atlanticothrix silvestris CENA357</name>
    <dbReference type="NCBI Taxonomy" id="1725252"/>
    <lineage>
        <taxon>Bacteria</taxon>
        <taxon>Bacillati</taxon>
        <taxon>Cyanobacteriota</taxon>
        <taxon>Cyanophyceae</taxon>
        <taxon>Nostocales</taxon>
        <taxon>Nodulariaceae</taxon>
        <taxon>Atlanticothrix</taxon>
        <taxon>Atlanticothrix silvestris</taxon>
    </lineage>
</organism>
<accession>A0A8J7HL69</accession>
<dbReference type="RefSeq" id="WP_214440717.1">
    <property type="nucleotide sequence ID" value="NZ_JAECZB010000075.1"/>
</dbReference>
<keyword evidence="2 5" id="KW-0812">Transmembrane</keyword>
<evidence type="ECO:0000256" key="2">
    <source>
        <dbReference type="ARBA" id="ARBA00022692"/>
    </source>
</evidence>
<keyword evidence="3 5" id="KW-1133">Transmembrane helix</keyword>
<evidence type="ECO:0000256" key="5">
    <source>
        <dbReference type="SAM" id="Phobius"/>
    </source>
</evidence>
<gene>
    <name evidence="6" type="ORF">I8751_19330</name>
</gene>
<evidence type="ECO:0000256" key="3">
    <source>
        <dbReference type="ARBA" id="ARBA00022989"/>
    </source>
</evidence>
<sequence>MRKKHKQQMRIGAMLCHISALLAWVLLFVVVFMGIPLYLPLNILAPLIIWRFKKSQYPWIDFQGKESLNFQISLTLYILMGIIISLLLVLASCGIAVTTDGEVNEINTVLEGLLFVWMWLIVILMLVQAFVVTFAAIKAYKGQHYRYPLTMRVLR</sequence>
<evidence type="ECO:0000313" key="7">
    <source>
        <dbReference type="Proteomes" id="UP000599391"/>
    </source>
</evidence>
<dbReference type="EMBL" id="JAECZB010000075">
    <property type="protein sequence ID" value="MBH8554475.1"/>
    <property type="molecule type" value="Genomic_DNA"/>
</dbReference>
<feature type="transmembrane region" description="Helical" evidence="5">
    <location>
        <begin position="117"/>
        <end position="137"/>
    </location>
</feature>
<dbReference type="AlphaFoldDB" id="A0A8J7HL69"/>
<reference evidence="6 7" key="1">
    <citation type="journal article" date="2021" name="Int. J. Syst. Evol. Microbiol.">
        <title>Amazonocrinis nigriterrae gen. nov., sp. nov., Atlanticothrix silvestris gen. nov., sp. nov. and Dendronalium phyllosphericum gen. nov., sp. nov., nostocacean cyanobacteria from Brazilian environments.</title>
        <authorList>
            <person name="Alvarenga D.O."/>
            <person name="Andreote A.P.D."/>
            <person name="Branco L.H.Z."/>
            <person name="Delbaje E."/>
            <person name="Cruz R.B."/>
            <person name="Varani A.M."/>
            <person name="Fiore M.F."/>
        </authorList>
    </citation>
    <scope>NUCLEOTIDE SEQUENCE [LARGE SCALE GENOMIC DNA]</scope>
    <source>
        <strain evidence="6 7">CENA357</strain>
    </source>
</reference>